<dbReference type="Pfam" id="PF20041">
    <property type="entry name" value="DUF6443"/>
    <property type="match status" value="1"/>
</dbReference>
<accession>A0A2U2P978</accession>
<dbReference type="EMBL" id="QEAS01000072">
    <property type="protein sequence ID" value="PWG77895.1"/>
    <property type="molecule type" value="Genomic_DNA"/>
</dbReference>
<protein>
    <recommendedName>
        <fullName evidence="2">DUF6443 domain-containing protein</fullName>
    </recommendedName>
</protein>
<feature type="domain" description="DUF6443" evidence="2">
    <location>
        <begin position="36"/>
        <end position="171"/>
    </location>
</feature>
<sequence length="460" mass="50769">MKKEIYLAVLLIITAIYNRAYGQVGDYIRTEDILVEGVTTEDQISGLGAGQKQTTWTYKDGLGRDVQVVRMQASPQQKNQVQVISYDALGRQTRRYLPYTDAADNSFHYRADALSAQQSFYSNGSSDKVADDSSPYSQQVFENSPLQRLLQEGSTGAGYQPGVHAGTLSYRYNTAADGVKRWSAGGSPEADYPAGTLSVTESTDAGGGKVQEYRDVRGLTVLKKQWLNETVNGSQQDWAETSYVYDGEGNLLYTVPPKAMSAMRASGNRDLQQAALSGLLFRYGYDEQGRAVERTVPGAGVIYVVYDPLDRPVLLQDARLRAAGQWNYIKYDNKGRAISQGIYTDNTRTSRTAMQAYVNTLNYSSAWYEERSSQGASGYYTNQVFPTSSIEPLAYSYYDDYDLNQDGVADYSYQSQGLAGEAAATPLTRGLLTAIQKRTVGAGLGNIWLLSVQFYDKRGN</sequence>
<dbReference type="Proteomes" id="UP000245647">
    <property type="component" value="Unassembled WGS sequence"/>
</dbReference>
<dbReference type="Gene3D" id="2.180.10.10">
    <property type="entry name" value="RHS repeat-associated core"/>
    <property type="match status" value="1"/>
</dbReference>
<feature type="region of interest" description="Disordered" evidence="1">
    <location>
        <begin position="184"/>
        <end position="209"/>
    </location>
</feature>
<evidence type="ECO:0000313" key="3">
    <source>
        <dbReference type="EMBL" id="PWG77895.1"/>
    </source>
</evidence>
<dbReference type="InterPro" id="IPR045619">
    <property type="entry name" value="DUF6443"/>
</dbReference>
<evidence type="ECO:0000313" key="4">
    <source>
        <dbReference type="Proteomes" id="UP000245647"/>
    </source>
</evidence>
<gene>
    <name evidence="3" type="ORF">DDR33_25105</name>
</gene>
<dbReference type="AlphaFoldDB" id="A0A2U2P978"/>
<organism evidence="3 4">
    <name type="scientific">Pararcticibacter amylolyticus</name>
    <dbReference type="NCBI Taxonomy" id="2173175"/>
    <lineage>
        <taxon>Bacteria</taxon>
        <taxon>Pseudomonadati</taxon>
        <taxon>Bacteroidota</taxon>
        <taxon>Sphingobacteriia</taxon>
        <taxon>Sphingobacteriales</taxon>
        <taxon>Sphingobacteriaceae</taxon>
        <taxon>Pararcticibacter</taxon>
    </lineage>
</organism>
<comment type="caution">
    <text evidence="3">The sequence shown here is derived from an EMBL/GenBank/DDBJ whole genome shotgun (WGS) entry which is preliminary data.</text>
</comment>
<evidence type="ECO:0000259" key="2">
    <source>
        <dbReference type="Pfam" id="PF20041"/>
    </source>
</evidence>
<proteinExistence type="predicted"/>
<evidence type="ECO:0000256" key="1">
    <source>
        <dbReference type="SAM" id="MobiDB-lite"/>
    </source>
</evidence>
<dbReference type="RefSeq" id="WP_238387948.1">
    <property type="nucleotide sequence ID" value="NZ_QEAS01000072.1"/>
</dbReference>
<name>A0A2U2P978_9SPHI</name>
<keyword evidence="4" id="KW-1185">Reference proteome</keyword>
<reference evidence="3 4" key="1">
    <citation type="submission" date="2018-04" db="EMBL/GenBank/DDBJ databases">
        <title>Pedobacter chongqingensis sp. nov., isolated from a rottenly hemp rope.</title>
        <authorList>
            <person name="Cai Y."/>
        </authorList>
    </citation>
    <scope>NUCLEOTIDE SEQUENCE [LARGE SCALE GENOMIC DNA]</scope>
    <source>
        <strain evidence="3 4">FJ4-8</strain>
    </source>
</reference>
<feature type="non-terminal residue" evidence="3">
    <location>
        <position position="460"/>
    </location>
</feature>